<comment type="caution">
    <text evidence="1">The sequence shown here is derived from an EMBL/GenBank/DDBJ whole genome shotgun (WGS) entry which is preliminary data.</text>
</comment>
<protein>
    <recommendedName>
        <fullName evidence="2">Retrovirus-related Pol polyprotein from transposon TNT 1-94</fullName>
    </recommendedName>
</protein>
<sequence>MYEHIGLKVTSTQDGEKILCFIDDLKKFKIIFRSSQRYKLYPKVNDHYATFTREKKGKEVCEHKNEDLHSMLGNGGVLYRAGNAPTGQGKPINTFDEQLLFLTGGQPNTFDDEVDEGPVQDMAQNEDNIFQADQFYDEAGPSCDSNTLFEVQGHDNCLDNMNEPHEEHKMHNDVQMPNVILLTSPTTVNASQTVELARYKTNHARALVHNSEDTLDIAETTRK</sequence>
<proteinExistence type="predicted"/>
<dbReference type="EMBL" id="BKCJ010010523">
    <property type="protein sequence ID" value="GEU91959.1"/>
    <property type="molecule type" value="Genomic_DNA"/>
</dbReference>
<dbReference type="AlphaFoldDB" id="A0A6L2P2W0"/>
<gene>
    <name evidence="1" type="ORF">Tci_063937</name>
</gene>
<evidence type="ECO:0008006" key="2">
    <source>
        <dbReference type="Google" id="ProtNLM"/>
    </source>
</evidence>
<name>A0A6L2P2W0_TANCI</name>
<evidence type="ECO:0000313" key="1">
    <source>
        <dbReference type="EMBL" id="GEU91959.1"/>
    </source>
</evidence>
<reference evidence="1" key="1">
    <citation type="journal article" date="2019" name="Sci. Rep.">
        <title>Draft genome of Tanacetum cinerariifolium, the natural source of mosquito coil.</title>
        <authorList>
            <person name="Yamashiro T."/>
            <person name="Shiraishi A."/>
            <person name="Satake H."/>
            <person name="Nakayama K."/>
        </authorList>
    </citation>
    <scope>NUCLEOTIDE SEQUENCE</scope>
</reference>
<organism evidence="1">
    <name type="scientific">Tanacetum cinerariifolium</name>
    <name type="common">Dalmatian daisy</name>
    <name type="synonym">Chrysanthemum cinerariifolium</name>
    <dbReference type="NCBI Taxonomy" id="118510"/>
    <lineage>
        <taxon>Eukaryota</taxon>
        <taxon>Viridiplantae</taxon>
        <taxon>Streptophyta</taxon>
        <taxon>Embryophyta</taxon>
        <taxon>Tracheophyta</taxon>
        <taxon>Spermatophyta</taxon>
        <taxon>Magnoliopsida</taxon>
        <taxon>eudicotyledons</taxon>
        <taxon>Gunneridae</taxon>
        <taxon>Pentapetalae</taxon>
        <taxon>asterids</taxon>
        <taxon>campanulids</taxon>
        <taxon>Asterales</taxon>
        <taxon>Asteraceae</taxon>
        <taxon>Asteroideae</taxon>
        <taxon>Anthemideae</taxon>
        <taxon>Anthemidinae</taxon>
        <taxon>Tanacetum</taxon>
    </lineage>
</organism>
<accession>A0A6L2P2W0</accession>